<dbReference type="InterPro" id="IPR023582">
    <property type="entry name" value="Impact"/>
</dbReference>
<dbReference type="InterPro" id="IPR020568">
    <property type="entry name" value="Ribosomal_Su5_D2-typ_SF"/>
</dbReference>
<dbReference type="InterPro" id="IPR035647">
    <property type="entry name" value="EFG_III/V"/>
</dbReference>
<proteinExistence type="inferred from homology"/>
<comment type="caution">
    <text evidence="4">The sequence shown here is derived from an EMBL/GenBank/DDBJ whole genome shotgun (WGS) entry which is preliminary data.</text>
</comment>
<dbReference type="Pfam" id="PF09186">
    <property type="entry name" value="DUF1949"/>
    <property type="match status" value="1"/>
</dbReference>
<dbReference type="Pfam" id="PF01205">
    <property type="entry name" value="Impact_N"/>
    <property type="match status" value="1"/>
</dbReference>
<feature type="domain" description="UPF0029" evidence="3">
    <location>
        <begin position="142"/>
        <end position="196"/>
    </location>
</feature>
<organism evidence="4 5">
    <name type="scientific">Gilvimarinus xylanilyticus</name>
    <dbReference type="NCBI Taxonomy" id="2944139"/>
    <lineage>
        <taxon>Bacteria</taxon>
        <taxon>Pseudomonadati</taxon>
        <taxon>Pseudomonadota</taxon>
        <taxon>Gammaproteobacteria</taxon>
        <taxon>Cellvibrionales</taxon>
        <taxon>Cellvibrionaceae</taxon>
        <taxon>Gilvimarinus</taxon>
    </lineage>
</organism>
<dbReference type="GO" id="GO:0032561">
    <property type="term" value="F:guanyl ribonucleotide binding"/>
    <property type="evidence" value="ECO:0007669"/>
    <property type="project" value="UniProtKB-ARBA"/>
</dbReference>
<dbReference type="RefSeq" id="WP_253968096.1">
    <property type="nucleotide sequence ID" value="NZ_JAMFTH010000003.1"/>
</dbReference>
<dbReference type="GO" id="GO:0043168">
    <property type="term" value="F:anion binding"/>
    <property type="evidence" value="ECO:0007669"/>
    <property type="project" value="UniProtKB-ARBA"/>
</dbReference>
<dbReference type="InterPro" id="IPR036956">
    <property type="entry name" value="Impact_N_sf"/>
</dbReference>
<dbReference type="GO" id="GO:0017111">
    <property type="term" value="F:ribonucleoside triphosphate phosphatase activity"/>
    <property type="evidence" value="ECO:0007669"/>
    <property type="project" value="UniProtKB-ARBA"/>
</dbReference>
<reference evidence="4" key="2">
    <citation type="submission" date="2023-01" db="EMBL/GenBank/DDBJ databases">
        <title>Gilvimarinus xylanilyticus HB14 isolated from Caulerpa lentillifera aquaculture base in Hainan, China.</title>
        <authorList>
            <person name="Zhang Y.-J."/>
        </authorList>
    </citation>
    <scope>NUCLEOTIDE SEQUENCE</scope>
    <source>
        <strain evidence="4">HB14</strain>
    </source>
</reference>
<dbReference type="PANTHER" id="PTHR16301:SF20">
    <property type="entry name" value="IMPACT FAMILY MEMBER YIGZ"/>
    <property type="match status" value="1"/>
</dbReference>
<dbReference type="SUPFAM" id="SSF54211">
    <property type="entry name" value="Ribosomal protein S5 domain 2-like"/>
    <property type="match status" value="1"/>
</dbReference>
<protein>
    <submittedName>
        <fullName evidence="4">IMPACT family protein</fullName>
    </submittedName>
</protein>
<name>A0A9X2I2U4_9GAMM</name>
<evidence type="ECO:0000313" key="5">
    <source>
        <dbReference type="Proteomes" id="UP001139319"/>
    </source>
</evidence>
<dbReference type="GO" id="GO:0006446">
    <property type="term" value="P:regulation of translational initiation"/>
    <property type="evidence" value="ECO:0007669"/>
    <property type="project" value="TreeGrafter"/>
</dbReference>
<dbReference type="PANTHER" id="PTHR16301">
    <property type="entry name" value="IMPACT-RELATED"/>
    <property type="match status" value="1"/>
</dbReference>
<dbReference type="AlphaFoldDB" id="A0A9X2I2U4"/>
<evidence type="ECO:0000313" key="4">
    <source>
        <dbReference type="EMBL" id="MCP8899798.1"/>
    </source>
</evidence>
<reference evidence="4" key="1">
    <citation type="submission" date="2022-05" db="EMBL/GenBank/DDBJ databases">
        <authorList>
            <person name="Sun H.-N."/>
        </authorList>
    </citation>
    <scope>NUCLEOTIDE SEQUENCE</scope>
    <source>
        <strain evidence="4">HB14</strain>
    </source>
</reference>
<dbReference type="SUPFAM" id="SSF54980">
    <property type="entry name" value="EF-G C-terminal domain-like"/>
    <property type="match status" value="1"/>
</dbReference>
<gene>
    <name evidence="4" type="ORF">M6D89_10865</name>
</gene>
<dbReference type="EMBL" id="JAMFTH010000003">
    <property type="protein sequence ID" value="MCP8899798.1"/>
    <property type="molecule type" value="Genomic_DNA"/>
</dbReference>
<dbReference type="InterPro" id="IPR015269">
    <property type="entry name" value="UPF0029_Impact_C"/>
</dbReference>
<dbReference type="GO" id="GO:0005737">
    <property type="term" value="C:cytoplasm"/>
    <property type="evidence" value="ECO:0007669"/>
    <property type="project" value="TreeGrafter"/>
</dbReference>
<dbReference type="Gene3D" id="3.30.230.30">
    <property type="entry name" value="Impact, N-terminal domain"/>
    <property type="match status" value="1"/>
</dbReference>
<dbReference type="Gene3D" id="3.30.70.240">
    <property type="match status" value="1"/>
</dbReference>
<evidence type="ECO:0000259" key="3">
    <source>
        <dbReference type="Pfam" id="PF09186"/>
    </source>
</evidence>
<evidence type="ECO:0000256" key="1">
    <source>
        <dbReference type="ARBA" id="ARBA00007665"/>
    </source>
</evidence>
<dbReference type="InterPro" id="IPR001498">
    <property type="entry name" value="Impact_N"/>
</dbReference>
<feature type="domain" description="Impact N-terminal" evidence="2">
    <location>
        <begin position="19"/>
        <end position="126"/>
    </location>
</feature>
<comment type="similarity">
    <text evidence="1">Belongs to the IMPACT family.</text>
</comment>
<dbReference type="Proteomes" id="UP001139319">
    <property type="component" value="Unassembled WGS sequence"/>
</dbReference>
<sequence>MGTGYRALAAEHVNEYEEKRSQFITVLVPVCSREQAMDALVRIKAERPGANHYCWAYIVGAADQPKTAAFSDDGEPSGTAGKPMLHVLQHRDAGDCLAVVVRFFGGVKLGAGGLVRAYSASVSGALDGAAWRSVVPKQAVIIEVPFPLEQKMRHLLGEYSVQDIEAEYRESVSLCFELAQGQVSSLRRQVAQLSSGAARVLPEEKKE</sequence>
<accession>A0A9X2I2U4</accession>
<evidence type="ECO:0000259" key="2">
    <source>
        <dbReference type="Pfam" id="PF01205"/>
    </source>
</evidence>
<keyword evidence="5" id="KW-1185">Reference proteome</keyword>